<name>A0A1J5QI82_9ZZZZ</name>
<reference evidence="1" key="1">
    <citation type="submission" date="2016-10" db="EMBL/GenBank/DDBJ databases">
        <title>Sequence of Gallionella enrichment culture.</title>
        <authorList>
            <person name="Poehlein A."/>
            <person name="Muehling M."/>
            <person name="Daniel R."/>
        </authorList>
    </citation>
    <scope>NUCLEOTIDE SEQUENCE</scope>
</reference>
<organism evidence="1">
    <name type="scientific">mine drainage metagenome</name>
    <dbReference type="NCBI Taxonomy" id="410659"/>
    <lineage>
        <taxon>unclassified sequences</taxon>
        <taxon>metagenomes</taxon>
        <taxon>ecological metagenomes</taxon>
    </lineage>
</organism>
<dbReference type="EMBL" id="MLJW01001174">
    <property type="protein sequence ID" value="OIQ79684.1"/>
    <property type="molecule type" value="Genomic_DNA"/>
</dbReference>
<accession>A0A1J5QI82</accession>
<gene>
    <name evidence="1" type="ORF">GALL_385680</name>
</gene>
<sequence length="84" mass="9052">MPSLEPLIAGTLALLTFYAQQPTVAAAQKIGRNLQTLHQHPQISAEVSIVCRRLAAYWLTLGCDVPQPDAHIACRFAAASIALQ</sequence>
<comment type="caution">
    <text evidence="1">The sequence shown here is derived from an EMBL/GenBank/DDBJ whole genome shotgun (WGS) entry which is preliminary data.</text>
</comment>
<protein>
    <submittedName>
        <fullName evidence="1">Uncharacterized protein</fullName>
    </submittedName>
</protein>
<dbReference type="AlphaFoldDB" id="A0A1J5QI82"/>
<proteinExistence type="predicted"/>
<evidence type="ECO:0000313" key="1">
    <source>
        <dbReference type="EMBL" id="OIQ79684.1"/>
    </source>
</evidence>